<feature type="region of interest" description="Disordered" evidence="1">
    <location>
        <begin position="114"/>
        <end position="139"/>
    </location>
</feature>
<sequence>MRAGKNAAQMNGISSGERVAFRPFRVALCIIIGSVGEAKLDAALGDCSSYGRAATGDLVPYLCVAKVEIWLALAILKCRILHLFLIIKQDAPKLRNPLISRFLDFRASISKPAQTKQASAMPEPSYETKQPTVKHELGDDMEGPTRVNWELSGARWYLGMMHYFMEREKFDRENEIRKAFSEPPIPSFEYAV</sequence>
<evidence type="ECO:0000313" key="3">
    <source>
        <dbReference type="Proteomes" id="UP000499080"/>
    </source>
</evidence>
<keyword evidence="3" id="KW-1185">Reference proteome</keyword>
<name>A0A4Y2I5H1_ARAVE</name>
<dbReference type="AlphaFoldDB" id="A0A4Y2I5H1"/>
<reference evidence="2 3" key="1">
    <citation type="journal article" date="2019" name="Sci. Rep.">
        <title>Orb-weaving spider Araneus ventricosus genome elucidates the spidroin gene catalogue.</title>
        <authorList>
            <person name="Kono N."/>
            <person name="Nakamura H."/>
            <person name="Ohtoshi R."/>
            <person name="Moran D.A.P."/>
            <person name="Shinohara A."/>
            <person name="Yoshida Y."/>
            <person name="Fujiwara M."/>
            <person name="Mori M."/>
            <person name="Tomita M."/>
            <person name="Arakawa K."/>
        </authorList>
    </citation>
    <scope>NUCLEOTIDE SEQUENCE [LARGE SCALE GENOMIC DNA]</scope>
</reference>
<evidence type="ECO:0000313" key="2">
    <source>
        <dbReference type="EMBL" id="GBM72479.1"/>
    </source>
</evidence>
<dbReference type="EMBL" id="BGPR01002379">
    <property type="protein sequence ID" value="GBM72479.1"/>
    <property type="molecule type" value="Genomic_DNA"/>
</dbReference>
<comment type="caution">
    <text evidence="2">The sequence shown here is derived from an EMBL/GenBank/DDBJ whole genome shotgun (WGS) entry which is preliminary data.</text>
</comment>
<protein>
    <submittedName>
        <fullName evidence="2">Uncharacterized protein</fullName>
    </submittedName>
</protein>
<gene>
    <name evidence="2" type="ORF">AVEN_106616_1</name>
</gene>
<evidence type="ECO:0000256" key="1">
    <source>
        <dbReference type="SAM" id="MobiDB-lite"/>
    </source>
</evidence>
<proteinExistence type="predicted"/>
<dbReference type="Proteomes" id="UP000499080">
    <property type="component" value="Unassembled WGS sequence"/>
</dbReference>
<accession>A0A4Y2I5H1</accession>
<organism evidence="2 3">
    <name type="scientific">Araneus ventricosus</name>
    <name type="common">Orbweaver spider</name>
    <name type="synonym">Epeira ventricosa</name>
    <dbReference type="NCBI Taxonomy" id="182803"/>
    <lineage>
        <taxon>Eukaryota</taxon>
        <taxon>Metazoa</taxon>
        <taxon>Ecdysozoa</taxon>
        <taxon>Arthropoda</taxon>
        <taxon>Chelicerata</taxon>
        <taxon>Arachnida</taxon>
        <taxon>Araneae</taxon>
        <taxon>Araneomorphae</taxon>
        <taxon>Entelegynae</taxon>
        <taxon>Araneoidea</taxon>
        <taxon>Araneidae</taxon>
        <taxon>Araneus</taxon>
    </lineage>
</organism>